<dbReference type="EMBL" id="VHIV01000001">
    <property type="protein sequence ID" value="TPV45861.1"/>
    <property type="molecule type" value="Genomic_DNA"/>
</dbReference>
<comment type="caution">
    <text evidence="1">The sequence shown here is derived from an EMBL/GenBank/DDBJ whole genome shotgun (WGS) entry which is preliminary data.</text>
</comment>
<protein>
    <submittedName>
        <fullName evidence="1">BREX system P-loop protein BrxC</fullName>
    </submittedName>
</protein>
<reference evidence="1" key="1">
    <citation type="submission" date="2019-06" db="EMBL/GenBank/DDBJ databases">
        <title>Draft genome sequence of Bacillus sp. strain MHSD28.</title>
        <authorList>
            <person name="Makuwa S.C."/>
            <person name="Serepa-Dlamini M.H."/>
        </authorList>
    </citation>
    <scope>NUCLEOTIDE SEQUENCE</scope>
    <source>
        <strain evidence="1">MHSD28</strain>
    </source>
</reference>
<organism evidence="1 2">
    <name type="scientific">Bacillus dicomae</name>
    <dbReference type="NCBI Taxonomy" id="3088378"/>
    <lineage>
        <taxon>Bacteria</taxon>
        <taxon>Bacillati</taxon>
        <taxon>Bacillota</taxon>
        <taxon>Bacilli</taxon>
        <taxon>Bacillales</taxon>
        <taxon>Bacillaceae</taxon>
        <taxon>Bacillus</taxon>
        <taxon>Bacillus cereus group</taxon>
    </lineage>
</organism>
<accession>A0AC61T8W5</accession>
<proteinExistence type="predicted"/>
<name>A0AC61T8W5_9BACI</name>
<evidence type="ECO:0000313" key="1">
    <source>
        <dbReference type="EMBL" id="TPV45861.1"/>
    </source>
</evidence>
<gene>
    <name evidence="1" type="primary">brxC</name>
    <name evidence="1" type="ORF">FJ659_01030</name>
</gene>
<dbReference type="Proteomes" id="UP000317636">
    <property type="component" value="Unassembled WGS sequence"/>
</dbReference>
<keyword evidence="2" id="KW-1185">Reference proteome</keyword>
<evidence type="ECO:0000313" key="2">
    <source>
        <dbReference type="Proteomes" id="UP000317636"/>
    </source>
</evidence>
<sequence length="1195" mass="137713">MQIQKMFEKEINRDIKGVIKVGQDDDKNIYQELDEYVVTNELLHHMGEFFKSYKKGITGNTDKMGVWISGFFGSGKSHFLKILSYLLENKHVMDEKEIDKDAISFFNNKILDPMVLADMKLAGNTTTDVILFNIDSKSESDSKSDKNAIVKVFNKVFNEMQGFCGSIPWIADLERQMVKDGCYEEFKVEFEKISGNTWEEAREDFYYEEDSIIEALSKTTKMSEDAARNWYERAEEDYFISIDRFAKRVREYVEAKGNNHHVVFLIDELGQYIGNDSQLMLNLQTVVEDIGTQCGGKVWVLVTSQQDIDSVVKVNGNDFSKIQGRFDTRLSLSSAHVDEVIKKRILLKNEVGKQTLRLLYGDNSSILKNLITFSGDTAEMKIFNNEEDFVDVYPFIPYQFNLLQKVFTGIRIHGASGKHLAEGERSLLSAFQESAMKYAESETGALIPFSAFYQTIEAFLDSSIRTVIIHAQNNSRLNAYDVEVLKLLFLIKYVKELPANLENLATLMIQNISDDKIELKKKIESSLIRLSKETLIQKNGQEYIFLTNDEQDVNREIKNMHVDSAEVIQKIGDVIFNVVYQDKKYRYSPKYHFSFNTIIDDRPIGMQTNDIGLKIITPYFDAMTELNDSELKMMSMRESNVILKLPQDTSYLDEMAEILRIQAYLKIKSGTAASQAIEDIKVRKSREANERKDRVHTYVTEALKHAEIFVNSQQLDVKEKNPVERINDAFKVLIDNLYNKLHYVKKFIDTAKQLNELLVENTTQLTLSDDNEDANQLAVKEVNDYIARLTTRNQQITIKGITTHFTKQPYGWKDLDIASFIIKLFKGQEIKLQLNSSNLTTSERDLVNYITKRDYVERVVVKKRERISPALMKVVKDLSKEVFEVTALPDDEDGLMNRFKVMLATEKNKINELLAHYQHGFYPGKDVLQDGQDIIEQLVTISDTASFYNKAKQLQDDFLDYAEDVELVKAFFETQRDIYDDAVKRLNIFEKNQTYVTDQKVTGFIESISKIVKHKEPYKNIHQLPGLIKEFDELFVELLEKECEPIKVMIEADYQTALEELNKHKEIKGVFFNKFKSNFDGLKDRLNRVNNFYEAIAMQTESDRLKVRCIDDIVNEVERRKPPVTPPPTVPTGTGGATVIDPIVEYKAKKKTISKNTILRGTKTIENEADIEAVLDEIRQQLQKELEDASVIKLV</sequence>